<name>A0AAF0LX89_9CAUD</name>
<organism evidence="1 2">
    <name type="scientific">Phage Phass-1</name>
    <dbReference type="NCBI Taxonomy" id="3043662"/>
    <lineage>
        <taxon>Viruses</taxon>
        <taxon>Duplodnaviria</taxon>
        <taxon>Heunggongvirae</taxon>
        <taxon>Uroviricota</taxon>
        <taxon>Caudoviricetes</taxon>
        <taxon>Caudoviricetes code 15 clade</taxon>
    </lineage>
</organism>
<reference evidence="1" key="1">
    <citation type="submission" date="2023-04" db="EMBL/GenBank/DDBJ databases">
        <title>Bacteriophage Phass-1 Discovered in the Human Gut Virome - the Founding Member of the Proposed New Family Phassviridae.</title>
        <authorList>
            <person name="Tikunov A.Y."/>
            <person name="Morozova V.V."/>
            <person name="Chechushkov A.V."/>
            <person name="Tikunova N.V."/>
        </authorList>
    </citation>
    <scope>NUCLEOTIDE SEQUENCE</scope>
</reference>
<proteinExistence type="predicted"/>
<protein>
    <submittedName>
        <fullName evidence="1">Uncharacterized protein</fullName>
    </submittedName>
</protein>
<dbReference type="EMBL" id="OQ749652">
    <property type="protein sequence ID" value="WIC39720.1"/>
    <property type="molecule type" value="Genomic_DNA"/>
</dbReference>
<sequence length="84" mass="9603">MTVFVKTEDAIYPCEGYFFIRMTKVAPNKWGVFATQLGLPQPTLLTEYEDDEVFSGHDKAEKALDYLFKNIKHEATIDITKAVL</sequence>
<dbReference type="Proteomes" id="UP001237988">
    <property type="component" value="Segment"/>
</dbReference>
<accession>A0AAF0LX89</accession>
<evidence type="ECO:0000313" key="2">
    <source>
        <dbReference type="Proteomes" id="UP001237988"/>
    </source>
</evidence>
<evidence type="ECO:0000313" key="1">
    <source>
        <dbReference type="EMBL" id="WIC39720.1"/>
    </source>
</evidence>